<evidence type="ECO:0000313" key="2">
    <source>
        <dbReference type="EMBL" id="KAK4288188.1"/>
    </source>
</evidence>
<name>A0AAE1NEG8_9EUCA</name>
<gene>
    <name evidence="2" type="ORF">Pmani_038767</name>
</gene>
<accession>A0AAE1NEG8</accession>
<reference evidence="2" key="1">
    <citation type="submission" date="2023-11" db="EMBL/GenBank/DDBJ databases">
        <title>Genome assemblies of two species of porcelain crab, Petrolisthes cinctipes and Petrolisthes manimaculis (Anomura: Porcellanidae).</title>
        <authorList>
            <person name="Angst P."/>
        </authorList>
    </citation>
    <scope>NUCLEOTIDE SEQUENCE</scope>
    <source>
        <strain evidence="2">PB745_02</strain>
        <tissue evidence="2">Gill</tissue>
    </source>
</reference>
<dbReference type="Proteomes" id="UP001292094">
    <property type="component" value="Unassembled WGS sequence"/>
</dbReference>
<sequence>MGVITPWSGLELEAGRQAGRQGLNRFQGSSKTLVRNSRSVKELLSTTVYLFAPLTTSPSRPSPLPRLALPLFSSPPPMNYPGLNLTGPQQESMFMPSRDAL</sequence>
<comment type="caution">
    <text evidence="2">The sequence shown here is derived from an EMBL/GenBank/DDBJ whole genome shotgun (WGS) entry which is preliminary data.</text>
</comment>
<dbReference type="AlphaFoldDB" id="A0AAE1NEG8"/>
<proteinExistence type="predicted"/>
<protein>
    <submittedName>
        <fullName evidence="2">Uncharacterized protein</fullName>
    </submittedName>
</protein>
<evidence type="ECO:0000256" key="1">
    <source>
        <dbReference type="SAM" id="MobiDB-lite"/>
    </source>
</evidence>
<keyword evidence="3" id="KW-1185">Reference proteome</keyword>
<dbReference type="EMBL" id="JAWZYT010006431">
    <property type="protein sequence ID" value="KAK4288188.1"/>
    <property type="molecule type" value="Genomic_DNA"/>
</dbReference>
<evidence type="ECO:0000313" key="3">
    <source>
        <dbReference type="Proteomes" id="UP001292094"/>
    </source>
</evidence>
<organism evidence="2 3">
    <name type="scientific">Petrolisthes manimaculis</name>
    <dbReference type="NCBI Taxonomy" id="1843537"/>
    <lineage>
        <taxon>Eukaryota</taxon>
        <taxon>Metazoa</taxon>
        <taxon>Ecdysozoa</taxon>
        <taxon>Arthropoda</taxon>
        <taxon>Crustacea</taxon>
        <taxon>Multicrustacea</taxon>
        <taxon>Malacostraca</taxon>
        <taxon>Eumalacostraca</taxon>
        <taxon>Eucarida</taxon>
        <taxon>Decapoda</taxon>
        <taxon>Pleocyemata</taxon>
        <taxon>Anomura</taxon>
        <taxon>Galatheoidea</taxon>
        <taxon>Porcellanidae</taxon>
        <taxon>Petrolisthes</taxon>
    </lineage>
</organism>
<feature type="region of interest" description="Disordered" evidence="1">
    <location>
        <begin position="80"/>
        <end position="101"/>
    </location>
</feature>